<organism evidence="2 3">
    <name type="scientific">Aliikangiella coralliicola</name>
    <dbReference type="NCBI Taxonomy" id="2592383"/>
    <lineage>
        <taxon>Bacteria</taxon>
        <taxon>Pseudomonadati</taxon>
        <taxon>Pseudomonadota</taxon>
        <taxon>Gammaproteobacteria</taxon>
        <taxon>Oceanospirillales</taxon>
        <taxon>Pleioneaceae</taxon>
        <taxon>Aliikangiella</taxon>
    </lineage>
</organism>
<dbReference type="InterPro" id="IPR014710">
    <property type="entry name" value="RmlC-like_jellyroll"/>
</dbReference>
<protein>
    <submittedName>
        <fullName evidence="2">Cyclic nucleotide-binding domain-containing protein</fullName>
    </submittedName>
</protein>
<dbReference type="AlphaFoldDB" id="A0A545U6A7"/>
<name>A0A545U6A7_9GAMM</name>
<dbReference type="SUPFAM" id="SSF51206">
    <property type="entry name" value="cAMP-binding domain-like"/>
    <property type="match status" value="1"/>
</dbReference>
<dbReference type="SMART" id="SM00100">
    <property type="entry name" value="cNMP"/>
    <property type="match status" value="1"/>
</dbReference>
<evidence type="ECO:0000259" key="1">
    <source>
        <dbReference type="PROSITE" id="PS50042"/>
    </source>
</evidence>
<dbReference type="InterPro" id="IPR000595">
    <property type="entry name" value="cNMP-bd_dom"/>
</dbReference>
<dbReference type="InterPro" id="IPR050397">
    <property type="entry name" value="Env_Response_Regulators"/>
</dbReference>
<dbReference type="Pfam" id="PF00027">
    <property type="entry name" value="cNMP_binding"/>
    <property type="match status" value="1"/>
</dbReference>
<dbReference type="Proteomes" id="UP000315439">
    <property type="component" value="Unassembled WGS sequence"/>
</dbReference>
<evidence type="ECO:0000313" key="3">
    <source>
        <dbReference type="Proteomes" id="UP000315439"/>
    </source>
</evidence>
<gene>
    <name evidence="2" type="ORF">FLL46_21720</name>
</gene>
<dbReference type="GO" id="GO:0005829">
    <property type="term" value="C:cytosol"/>
    <property type="evidence" value="ECO:0007669"/>
    <property type="project" value="TreeGrafter"/>
</dbReference>
<dbReference type="RefSeq" id="WP_142933660.1">
    <property type="nucleotide sequence ID" value="NZ_ML660169.1"/>
</dbReference>
<keyword evidence="3" id="KW-1185">Reference proteome</keyword>
<proteinExistence type="predicted"/>
<dbReference type="EMBL" id="VIKS01000013">
    <property type="protein sequence ID" value="TQV85011.1"/>
    <property type="molecule type" value="Genomic_DNA"/>
</dbReference>
<evidence type="ECO:0000313" key="2">
    <source>
        <dbReference type="EMBL" id="TQV85011.1"/>
    </source>
</evidence>
<reference evidence="2 3" key="1">
    <citation type="submission" date="2019-07" db="EMBL/GenBank/DDBJ databases">
        <title>Draft genome for Aliikangiella sp. M105.</title>
        <authorList>
            <person name="Wang G."/>
        </authorList>
    </citation>
    <scope>NUCLEOTIDE SEQUENCE [LARGE SCALE GENOMIC DNA]</scope>
    <source>
        <strain evidence="2 3">M105</strain>
    </source>
</reference>
<comment type="caution">
    <text evidence="2">The sequence shown here is derived from an EMBL/GenBank/DDBJ whole genome shotgun (WGS) entry which is preliminary data.</text>
</comment>
<dbReference type="GO" id="GO:0003700">
    <property type="term" value="F:DNA-binding transcription factor activity"/>
    <property type="evidence" value="ECO:0007669"/>
    <property type="project" value="TreeGrafter"/>
</dbReference>
<dbReference type="PROSITE" id="PS50042">
    <property type="entry name" value="CNMP_BINDING_3"/>
    <property type="match status" value="1"/>
</dbReference>
<dbReference type="PANTHER" id="PTHR24567">
    <property type="entry name" value="CRP FAMILY TRANSCRIPTIONAL REGULATORY PROTEIN"/>
    <property type="match status" value="1"/>
</dbReference>
<dbReference type="Gene3D" id="2.60.120.10">
    <property type="entry name" value="Jelly Rolls"/>
    <property type="match status" value="1"/>
</dbReference>
<accession>A0A545U6A7</accession>
<dbReference type="PANTHER" id="PTHR24567:SF26">
    <property type="entry name" value="REGULATORY PROTEIN YEIL"/>
    <property type="match status" value="1"/>
</dbReference>
<feature type="domain" description="Cyclic nucleotide-binding" evidence="1">
    <location>
        <begin position="23"/>
        <end position="126"/>
    </location>
</feature>
<dbReference type="OrthoDB" id="8565101at2"/>
<dbReference type="CDD" id="cd00038">
    <property type="entry name" value="CAP_ED"/>
    <property type="match status" value="1"/>
</dbReference>
<dbReference type="InterPro" id="IPR018490">
    <property type="entry name" value="cNMP-bd_dom_sf"/>
</dbReference>
<sequence length="161" mass="17979">MDTSNFFIYPSENASEQVEAIVFLEHATDDDWQILLDFTSTRRFKSGDMVIEQGEDDDSLAFVASGELEVLIPKGRSGKLERLTTFSAGSVIGEQSFLDRNPRSTSIRAISDGELYRLSRDAFTVLSAKHPNLAMQVALDLGRILSIRLRNTTQFLSASKR</sequence>